<evidence type="ECO:0000256" key="2">
    <source>
        <dbReference type="ARBA" id="ARBA00022695"/>
    </source>
</evidence>
<dbReference type="GO" id="GO:0016779">
    <property type="term" value="F:nucleotidyltransferase activity"/>
    <property type="evidence" value="ECO:0007669"/>
    <property type="project" value="UniProtKB-KW"/>
</dbReference>
<evidence type="ECO:0000256" key="1">
    <source>
        <dbReference type="ARBA" id="ARBA00022679"/>
    </source>
</evidence>
<reference evidence="4 5" key="1">
    <citation type="submission" date="2016-02" db="EMBL/GenBank/DDBJ databases">
        <authorList>
            <person name="Wen L."/>
            <person name="He K."/>
            <person name="Yang H."/>
        </authorList>
    </citation>
    <scope>NUCLEOTIDE SEQUENCE [LARGE SCALE GENOMIC DNA]</scope>
    <source>
        <strain evidence="4 5">CV41</strain>
    </source>
</reference>
<keyword evidence="5" id="KW-1185">Reference proteome</keyword>
<keyword evidence="2" id="KW-0548">Nucleotidyltransferase</keyword>
<keyword evidence="1 4" id="KW-0808">Transferase</keyword>
<evidence type="ECO:0000313" key="4">
    <source>
        <dbReference type="EMBL" id="KXU34953.1"/>
    </source>
</evidence>
<dbReference type="InterPro" id="IPR005835">
    <property type="entry name" value="NTP_transferase_dom"/>
</dbReference>
<name>A0A139SK71_9BACT</name>
<accession>A0A139SK71</accession>
<dbReference type="Pfam" id="PF00483">
    <property type="entry name" value="NTP_transferase"/>
    <property type="match status" value="1"/>
</dbReference>
<feature type="domain" description="Nucleotidyl transferase" evidence="3">
    <location>
        <begin position="8"/>
        <end position="187"/>
    </location>
</feature>
<evidence type="ECO:0000313" key="5">
    <source>
        <dbReference type="Proteomes" id="UP000071392"/>
    </source>
</evidence>
<protein>
    <submittedName>
        <fullName evidence="4">Nucleotidyltransferase</fullName>
    </submittedName>
</protein>
<dbReference type="EMBL" id="LSZP01000046">
    <property type="protein sequence ID" value="KXU34953.1"/>
    <property type="molecule type" value="Genomic_DNA"/>
</dbReference>
<dbReference type="InterPro" id="IPR029044">
    <property type="entry name" value="Nucleotide-diphossugar_trans"/>
</dbReference>
<sequence>MLPPPTLLVLAAGMGSRYGGLKQLDPLGPSGETVLDYGVYDAARAGFGRVVFIIRRDFDAQFRNQVGAKYAGHLAVDYAYQALDALPKGYRMPEGREKPWGTGHAVWCAREQLDGPFAVINADDFYGADSFAQLAQFLQNASPENASKARAAMVGFQLKNTLSENGAVSRGICLADAQSGQLQSITEHTGILATEVGTAPSARYSGDEITSMNCWGFGAPSSAFLDGLDTELRHFLDSQGRDLKSEFYLPAAVSALIARNETTVQLLPTTSQWFGVTYREDRAQVVARIAALVAAGEYPKKLF</sequence>
<dbReference type="InterPro" id="IPR050065">
    <property type="entry name" value="GlmU-like"/>
</dbReference>
<proteinExistence type="predicted"/>
<dbReference type="SUPFAM" id="SSF53448">
    <property type="entry name" value="Nucleotide-diphospho-sugar transferases"/>
    <property type="match status" value="1"/>
</dbReference>
<gene>
    <name evidence="4" type="ORF">AXK12_06185</name>
</gene>
<evidence type="ECO:0000259" key="3">
    <source>
        <dbReference type="Pfam" id="PF00483"/>
    </source>
</evidence>
<organism evidence="4 5">
    <name type="scientific">Cephaloticoccus capnophilus</name>
    <dbReference type="NCBI Taxonomy" id="1548208"/>
    <lineage>
        <taxon>Bacteria</taxon>
        <taxon>Pseudomonadati</taxon>
        <taxon>Verrucomicrobiota</taxon>
        <taxon>Opitutia</taxon>
        <taxon>Opitutales</taxon>
        <taxon>Opitutaceae</taxon>
        <taxon>Cephaloticoccus</taxon>
    </lineage>
</organism>
<comment type="caution">
    <text evidence="4">The sequence shown here is derived from an EMBL/GenBank/DDBJ whole genome shotgun (WGS) entry which is preliminary data.</text>
</comment>
<dbReference type="OrthoDB" id="9779926at2"/>
<dbReference type="STRING" id="1548208.AXK12_06185"/>
<dbReference type="PANTHER" id="PTHR43584:SF8">
    <property type="entry name" value="N-ACETYLMURAMATE ALPHA-1-PHOSPHATE URIDYLYLTRANSFERASE"/>
    <property type="match status" value="1"/>
</dbReference>
<dbReference type="AlphaFoldDB" id="A0A139SK71"/>
<dbReference type="Gene3D" id="3.90.550.10">
    <property type="entry name" value="Spore Coat Polysaccharide Biosynthesis Protein SpsA, Chain A"/>
    <property type="match status" value="1"/>
</dbReference>
<dbReference type="PANTHER" id="PTHR43584">
    <property type="entry name" value="NUCLEOTIDYL TRANSFERASE"/>
    <property type="match status" value="1"/>
</dbReference>
<dbReference type="Proteomes" id="UP000071392">
    <property type="component" value="Unassembled WGS sequence"/>
</dbReference>
<dbReference type="RefSeq" id="WP_068712451.1">
    <property type="nucleotide sequence ID" value="NZ_LSZP01000046.1"/>
</dbReference>